<proteinExistence type="predicted"/>
<dbReference type="EMBL" id="UPXX01000021">
    <property type="protein sequence ID" value="VBB43560.1"/>
    <property type="molecule type" value="Genomic_DNA"/>
</dbReference>
<evidence type="ECO:0000313" key="2">
    <source>
        <dbReference type="EMBL" id="VBB43560.1"/>
    </source>
</evidence>
<protein>
    <submittedName>
        <fullName evidence="2">Uncharacterized protein</fullName>
    </submittedName>
</protein>
<evidence type="ECO:0000256" key="1">
    <source>
        <dbReference type="SAM" id="MobiDB-lite"/>
    </source>
</evidence>
<organism evidence="2">
    <name type="scientific">Uncultured Desulfatiglans sp</name>
    <dbReference type="NCBI Taxonomy" id="1748965"/>
    <lineage>
        <taxon>Bacteria</taxon>
        <taxon>Pseudomonadati</taxon>
        <taxon>Thermodesulfobacteriota</taxon>
        <taxon>Desulfobacteria</taxon>
        <taxon>Desulfatiglandales</taxon>
        <taxon>Desulfatiglandaceae</taxon>
        <taxon>Desulfatiglans</taxon>
        <taxon>environmental samples</taxon>
    </lineage>
</organism>
<reference evidence="2" key="1">
    <citation type="submission" date="2018-07" db="EMBL/GenBank/DDBJ databases">
        <authorList>
            <consortium name="Genoscope - CEA"/>
            <person name="William W."/>
        </authorList>
    </citation>
    <scope>NUCLEOTIDE SEQUENCE</scope>
    <source>
        <strain evidence="2">IK1</strain>
    </source>
</reference>
<gene>
    <name evidence="2" type="ORF">TRIP_B280002</name>
</gene>
<accession>A0A653A670</accession>
<name>A0A653A670_UNCDX</name>
<dbReference type="AlphaFoldDB" id="A0A653A670"/>
<feature type="region of interest" description="Disordered" evidence="1">
    <location>
        <begin position="1"/>
        <end position="46"/>
    </location>
</feature>
<sequence length="116" mass="12889">MNEPATTMRMGQTPSERTSRGGDCTSLRARGRISGLPHPGAGGRWPVMPEQYILAKRMTHTAIHESYPAQNVLAAAWIERKGPSLFLRGWSRRKIMSSERGEFPPSRSMQPSPCPV</sequence>